<feature type="coiled-coil region" evidence="6">
    <location>
        <begin position="58"/>
        <end position="89"/>
    </location>
</feature>
<comment type="caution">
    <text evidence="7">The sequence shown here is derived from an EMBL/GenBank/DDBJ whole genome shotgun (WGS) entry which is preliminary data.</text>
</comment>
<proteinExistence type="predicted"/>
<keyword evidence="4" id="KW-0143">Chaperone</keyword>
<dbReference type="RefSeq" id="WP_169565451.1">
    <property type="nucleotide sequence ID" value="NZ_JAAXYH010000015.1"/>
</dbReference>
<name>A0A972G3B3_9GAMM</name>
<dbReference type="Proteomes" id="UP000737113">
    <property type="component" value="Unassembled WGS sequence"/>
</dbReference>
<dbReference type="InterPro" id="IPR008622">
    <property type="entry name" value="FliT"/>
</dbReference>
<evidence type="ECO:0000256" key="4">
    <source>
        <dbReference type="ARBA" id="ARBA00023186"/>
    </source>
</evidence>
<accession>A0A972G3B3</accession>
<evidence type="ECO:0000256" key="3">
    <source>
        <dbReference type="ARBA" id="ARBA00022795"/>
    </source>
</evidence>
<sequence length="108" mass="12200">MSELDGPISIEQWRKFGLAMRKHADTGDWQALGRLNELLIQALNRAGAPASPAQQQARAELRRLHAQVLAELMQARDELTREMKRFKDQQEGLAAYQLTRMSGAVDDI</sequence>
<evidence type="ECO:0000256" key="5">
    <source>
        <dbReference type="ARBA" id="ARBA00093797"/>
    </source>
</evidence>
<evidence type="ECO:0000256" key="2">
    <source>
        <dbReference type="ARBA" id="ARBA00022490"/>
    </source>
</evidence>
<dbReference type="AlphaFoldDB" id="A0A972G3B3"/>
<reference evidence="7" key="1">
    <citation type="submission" date="2020-04" db="EMBL/GenBank/DDBJ databases">
        <title>Description of Shewanella salipaludis sp. nov., isolated from a salt marsh.</title>
        <authorList>
            <person name="Park S."/>
            <person name="Yoon J.-H."/>
        </authorList>
    </citation>
    <scope>NUCLEOTIDE SEQUENCE</scope>
    <source>
        <strain evidence="7">SHSM-M6</strain>
    </source>
</reference>
<keyword evidence="8" id="KW-1185">Reference proteome</keyword>
<evidence type="ECO:0000313" key="8">
    <source>
        <dbReference type="Proteomes" id="UP000737113"/>
    </source>
</evidence>
<keyword evidence="3" id="KW-1005">Bacterial flagellum biogenesis</keyword>
<organism evidence="7 8">
    <name type="scientific">Shewanella salipaludis</name>
    <dbReference type="NCBI Taxonomy" id="2723052"/>
    <lineage>
        <taxon>Bacteria</taxon>
        <taxon>Pseudomonadati</taxon>
        <taxon>Pseudomonadota</taxon>
        <taxon>Gammaproteobacteria</taxon>
        <taxon>Alteromonadales</taxon>
        <taxon>Shewanellaceae</taxon>
        <taxon>Shewanella</taxon>
    </lineage>
</organism>
<evidence type="ECO:0000313" key="7">
    <source>
        <dbReference type="EMBL" id="NMH66721.1"/>
    </source>
</evidence>
<dbReference type="EMBL" id="JAAXYH010000015">
    <property type="protein sequence ID" value="NMH66721.1"/>
    <property type="molecule type" value="Genomic_DNA"/>
</dbReference>
<keyword evidence="2" id="KW-0963">Cytoplasm</keyword>
<dbReference type="Pfam" id="PF05400">
    <property type="entry name" value="FliT"/>
    <property type="match status" value="1"/>
</dbReference>
<evidence type="ECO:0000256" key="1">
    <source>
        <dbReference type="ARBA" id="ARBA00004514"/>
    </source>
</evidence>
<keyword evidence="6" id="KW-0175">Coiled coil</keyword>
<evidence type="ECO:0000256" key="6">
    <source>
        <dbReference type="SAM" id="Coils"/>
    </source>
</evidence>
<comment type="subcellular location">
    <subcellularLocation>
        <location evidence="1">Cytoplasm</location>
        <location evidence="1">Cytosol</location>
    </subcellularLocation>
</comment>
<protein>
    <recommendedName>
        <fullName evidence="5">Flagellar protein FliT</fullName>
    </recommendedName>
</protein>
<gene>
    <name evidence="7" type="ORF">HC757_16310</name>
</gene>